<dbReference type="GO" id="GO:0000976">
    <property type="term" value="F:transcription cis-regulatory region binding"/>
    <property type="evidence" value="ECO:0007669"/>
    <property type="project" value="TreeGrafter"/>
</dbReference>
<dbReference type="Proteomes" id="UP000323454">
    <property type="component" value="Unassembled WGS sequence"/>
</dbReference>
<dbReference type="Gene3D" id="1.10.357.10">
    <property type="entry name" value="Tetracycline Repressor, domain 2"/>
    <property type="match status" value="1"/>
</dbReference>
<dbReference type="OrthoDB" id="2570341at2"/>
<evidence type="ECO:0000259" key="5">
    <source>
        <dbReference type="PROSITE" id="PS50977"/>
    </source>
</evidence>
<keyword evidence="2 4" id="KW-0238">DNA-binding</keyword>
<reference evidence="6 7" key="2">
    <citation type="submission" date="2019-09" db="EMBL/GenBank/DDBJ databases">
        <authorList>
            <person name="Jin C."/>
        </authorList>
    </citation>
    <scope>NUCLEOTIDE SEQUENCE [LARGE SCALE GENOMIC DNA]</scope>
    <source>
        <strain evidence="6 7">AN110305</strain>
    </source>
</reference>
<keyword evidence="1" id="KW-0805">Transcription regulation</keyword>
<protein>
    <submittedName>
        <fullName evidence="6">TetR/AcrR family transcriptional regulator</fullName>
    </submittedName>
</protein>
<evidence type="ECO:0000256" key="3">
    <source>
        <dbReference type="ARBA" id="ARBA00023163"/>
    </source>
</evidence>
<dbReference type="Pfam" id="PF02909">
    <property type="entry name" value="TetR_C_1"/>
    <property type="match status" value="1"/>
</dbReference>
<dbReference type="InterPro" id="IPR001647">
    <property type="entry name" value="HTH_TetR"/>
</dbReference>
<dbReference type="InterPro" id="IPR004111">
    <property type="entry name" value="Repressor_TetR_C"/>
</dbReference>
<dbReference type="PANTHER" id="PTHR30055:SF151">
    <property type="entry name" value="TRANSCRIPTIONAL REGULATORY PROTEIN"/>
    <property type="match status" value="1"/>
</dbReference>
<dbReference type="Gene3D" id="1.10.10.60">
    <property type="entry name" value="Homeodomain-like"/>
    <property type="match status" value="1"/>
</dbReference>
<evidence type="ECO:0000313" key="7">
    <source>
        <dbReference type="Proteomes" id="UP000323454"/>
    </source>
</evidence>
<dbReference type="InterPro" id="IPR009057">
    <property type="entry name" value="Homeodomain-like_sf"/>
</dbReference>
<organism evidence="6 7">
    <name type="scientific">Solihabitans fulvus</name>
    <dbReference type="NCBI Taxonomy" id="1892852"/>
    <lineage>
        <taxon>Bacteria</taxon>
        <taxon>Bacillati</taxon>
        <taxon>Actinomycetota</taxon>
        <taxon>Actinomycetes</taxon>
        <taxon>Pseudonocardiales</taxon>
        <taxon>Pseudonocardiaceae</taxon>
        <taxon>Solihabitans</taxon>
    </lineage>
</organism>
<dbReference type="EMBL" id="VUOB01000064">
    <property type="protein sequence ID" value="KAA2253954.1"/>
    <property type="molecule type" value="Genomic_DNA"/>
</dbReference>
<feature type="DNA-binding region" description="H-T-H motif" evidence="4">
    <location>
        <begin position="57"/>
        <end position="76"/>
    </location>
</feature>
<dbReference type="PANTHER" id="PTHR30055">
    <property type="entry name" value="HTH-TYPE TRANSCRIPTIONAL REGULATOR RUTR"/>
    <property type="match status" value="1"/>
</dbReference>
<evidence type="ECO:0000256" key="4">
    <source>
        <dbReference type="PROSITE-ProRule" id="PRU00335"/>
    </source>
</evidence>
<dbReference type="PROSITE" id="PS50977">
    <property type="entry name" value="HTH_TETR_2"/>
    <property type="match status" value="1"/>
</dbReference>
<evidence type="ECO:0000256" key="2">
    <source>
        <dbReference type="ARBA" id="ARBA00023125"/>
    </source>
</evidence>
<sequence length="257" mass="27683">MPTDRSSAGDPARTLALLWREPGHGASGRGPKQGRTIDEVVNTAVELADTAGLEAVTMRRVAQALDVAPMSLYTYVPGKAELLDLMLDTVYAQMPRADHADRPWRARVEAIAEENRALFERHPWVAAVSTVRPPLGPGLMGKYEHELRAFNALGLDDVEMDAALTYLLSFVQAAARAAAEVRASQHDSAMNDEEWWAANGPLLAKASDATKYPTASRVGTAAGETHGGPYSPDYAYAFGLRRVLDGLGALIESRVGD</sequence>
<dbReference type="GO" id="GO:0045892">
    <property type="term" value="P:negative regulation of DNA-templated transcription"/>
    <property type="evidence" value="ECO:0007669"/>
    <property type="project" value="InterPro"/>
</dbReference>
<dbReference type="GO" id="GO:0003700">
    <property type="term" value="F:DNA-binding transcription factor activity"/>
    <property type="evidence" value="ECO:0007669"/>
    <property type="project" value="TreeGrafter"/>
</dbReference>
<evidence type="ECO:0000313" key="6">
    <source>
        <dbReference type="EMBL" id="KAA2253954.1"/>
    </source>
</evidence>
<reference evidence="6 7" key="1">
    <citation type="submission" date="2019-09" db="EMBL/GenBank/DDBJ databases">
        <title>Goodfellowia gen. nov., a new genus of the Pseudonocardineae related to Actinoalloteichus, containing Goodfellowia coeruleoviolacea gen. nov., comb. nov. gen. nov., comb. nov.</title>
        <authorList>
            <person name="Labeda D."/>
        </authorList>
    </citation>
    <scope>NUCLEOTIDE SEQUENCE [LARGE SCALE GENOMIC DNA]</scope>
    <source>
        <strain evidence="6 7">AN110305</strain>
    </source>
</reference>
<dbReference type="InterPro" id="IPR036271">
    <property type="entry name" value="Tet_transcr_reg_TetR-rel_C_sf"/>
</dbReference>
<dbReference type="Pfam" id="PF00440">
    <property type="entry name" value="TetR_N"/>
    <property type="match status" value="1"/>
</dbReference>
<keyword evidence="7" id="KW-1185">Reference proteome</keyword>
<gene>
    <name evidence="6" type="ORF">F0L68_31525</name>
</gene>
<accession>A0A5B2WSU0</accession>
<keyword evidence="3" id="KW-0804">Transcription</keyword>
<proteinExistence type="predicted"/>
<name>A0A5B2WSU0_9PSEU</name>
<evidence type="ECO:0000256" key="1">
    <source>
        <dbReference type="ARBA" id="ARBA00023015"/>
    </source>
</evidence>
<comment type="caution">
    <text evidence="6">The sequence shown here is derived from an EMBL/GenBank/DDBJ whole genome shotgun (WGS) entry which is preliminary data.</text>
</comment>
<dbReference type="SUPFAM" id="SSF48498">
    <property type="entry name" value="Tetracyclin repressor-like, C-terminal domain"/>
    <property type="match status" value="1"/>
</dbReference>
<dbReference type="AlphaFoldDB" id="A0A5B2WSU0"/>
<dbReference type="InterPro" id="IPR050109">
    <property type="entry name" value="HTH-type_TetR-like_transc_reg"/>
</dbReference>
<dbReference type="SUPFAM" id="SSF46689">
    <property type="entry name" value="Homeodomain-like"/>
    <property type="match status" value="1"/>
</dbReference>
<feature type="domain" description="HTH tetR-type" evidence="5">
    <location>
        <begin position="34"/>
        <end position="94"/>
    </location>
</feature>